<accession>A0A182V548</accession>
<evidence type="ECO:0000313" key="4">
    <source>
        <dbReference type="Proteomes" id="UP000075903"/>
    </source>
</evidence>
<name>A0A182V548_ANOME</name>
<dbReference type="EnsemblMetazoa" id="AMEM009014-RA">
    <property type="protein sequence ID" value="AMEM009014-PA"/>
    <property type="gene ID" value="AMEM009014"/>
</dbReference>
<dbReference type="Proteomes" id="UP000075903">
    <property type="component" value="Unassembled WGS sequence"/>
</dbReference>
<sequence length="198" mass="21264">MMMMMMMMMMMTFADAPTNVPLPPRHGPNASAQTIGCSGKPRYAFSDSATTIFTIMAVTGMLSTNADVRAEIHSMMTIATASRRSSDTDRMIVSVACPIQSISPIRSTASISVNMAAKNSSVGHSTRDSTASMSFLSEMISSSTTPSRAAQPDDRRRSSGIDSRKNSDTIKTHTTPDLIRSGRFLIGCSRCSSSSVDR</sequence>
<feature type="chain" id="PRO_5008139164" description="Secreted protein" evidence="2">
    <location>
        <begin position="17"/>
        <end position="198"/>
    </location>
</feature>
<organism evidence="3 4">
    <name type="scientific">Anopheles merus</name>
    <name type="common">Mosquito</name>
    <dbReference type="NCBI Taxonomy" id="30066"/>
    <lineage>
        <taxon>Eukaryota</taxon>
        <taxon>Metazoa</taxon>
        <taxon>Ecdysozoa</taxon>
        <taxon>Arthropoda</taxon>
        <taxon>Hexapoda</taxon>
        <taxon>Insecta</taxon>
        <taxon>Pterygota</taxon>
        <taxon>Neoptera</taxon>
        <taxon>Endopterygota</taxon>
        <taxon>Diptera</taxon>
        <taxon>Nematocera</taxon>
        <taxon>Culicoidea</taxon>
        <taxon>Culicidae</taxon>
        <taxon>Anophelinae</taxon>
        <taxon>Anopheles</taxon>
    </lineage>
</organism>
<evidence type="ECO:0000256" key="2">
    <source>
        <dbReference type="SAM" id="SignalP"/>
    </source>
</evidence>
<evidence type="ECO:0008006" key="5">
    <source>
        <dbReference type="Google" id="ProtNLM"/>
    </source>
</evidence>
<keyword evidence="2" id="KW-0732">Signal</keyword>
<protein>
    <recommendedName>
        <fullName evidence="5">Secreted protein</fullName>
    </recommendedName>
</protein>
<evidence type="ECO:0000313" key="3">
    <source>
        <dbReference type="EnsemblMetazoa" id="AMEM009014-PA"/>
    </source>
</evidence>
<dbReference type="AlphaFoldDB" id="A0A182V548"/>
<feature type="region of interest" description="Disordered" evidence="1">
    <location>
        <begin position="140"/>
        <end position="175"/>
    </location>
</feature>
<keyword evidence="4" id="KW-1185">Reference proteome</keyword>
<feature type="compositionally biased region" description="Basic and acidic residues" evidence="1">
    <location>
        <begin position="151"/>
        <end position="171"/>
    </location>
</feature>
<feature type="signal peptide" evidence="2">
    <location>
        <begin position="1"/>
        <end position="16"/>
    </location>
</feature>
<evidence type="ECO:0000256" key="1">
    <source>
        <dbReference type="SAM" id="MobiDB-lite"/>
    </source>
</evidence>
<dbReference type="VEuPathDB" id="VectorBase:AMEM009014"/>
<reference evidence="3" key="1">
    <citation type="submission" date="2020-05" db="UniProtKB">
        <authorList>
            <consortium name="EnsemblMetazoa"/>
        </authorList>
    </citation>
    <scope>IDENTIFICATION</scope>
    <source>
        <strain evidence="3">MAF</strain>
    </source>
</reference>
<proteinExistence type="predicted"/>